<keyword evidence="2" id="KW-1185">Reference proteome</keyword>
<evidence type="ECO:0000313" key="1">
    <source>
        <dbReference type="EMBL" id="CRL03071.1"/>
    </source>
</evidence>
<sequence length="61" mass="7552">MPFDHVLSHVRQVRRFCIAKIAMQLKSNVNDQKKERKNEKYLKTHQHYYQISMDILHYQTY</sequence>
<name>A0A1J1IS84_9DIPT</name>
<reference evidence="1 2" key="1">
    <citation type="submission" date="2015-04" db="EMBL/GenBank/DDBJ databases">
        <authorList>
            <person name="Syromyatnikov M.Y."/>
            <person name="Popov V.N."/>
        </authorList>
    </citation>
    <scope>NUCLEOTIDE SEQUENCE [LARGE SCALE GENOMIC DNA]</scope>
</reference>
<accession>A0A1J1IS84</accession>
<dbReference type="Proteomes" id="UP000183832">
    <property type="component" value="Unassembled WGS sequence"/>
</dbReference>
<protein>
    <submittedName>
        <fullName evidence="1">CLUMA_CG016936, isoform A</fullName>
    </submittedName>
</protein>
<evidence type="ECO:0000313" key="2">
    <source>
        <dbReference type="Proteomes" id="UP000183832"/>
    </source>
</evidence>
<gene>
    <name evidence="1" type="ORF">CLUMA_CG016936</name>
</gene>
<dbReference type="EMBL" id="CVRI01000059">
    <property type="protein sequence ID" value="CRL03071.1"/>
    <property type="molecule type" value="Genomic_DNA"/>
</dbReference>
<dbReference type="AlphaFoldDB" id="A0A1J1IS84"/>
<proteinExistence type="predicted"/>
<organism evidence="1 2">
    <name type="scientific">Clunio marinus</name>
    <dbReference type="NCBI Taxonomy" id="568069"/>
    <lineage>
        <taxon>Eukaryota</taxon>
        <taxon>Metazoa</taxon>
        <taxon>Ecdysozoa</taxon>
        <taxon>Arthropoda</taxon>
        <taxon>Hexapoda</taxon>
        <taxon>Insecta</taxon>
        <taxon>Pterygota</taxon>
        <taxon>Neoptera</taxon>
        <taxon>Endopterygota</taxon>
        <taxon>Diptera</taxon>
        <taxon>Nematocera</taxon>
        <taxon>Chironomoidea</taxon>
        <taxon>Chironomidae</taxon>
        <taxon>Clunio</taxon>
    </lineage>
</organism>